<dbReference type="EMBL" id="GEDG01027346">
    <property type="protein sequence ID" value="JAP13905.1"/>
    <property type="molecule type" value="Transcribed_RNA"/>
</dbReference>
<reference evidence="1" key="1">
    <citation type="submission" date="2015-12" db="EMBL/GenBank/DDBJ databases">
        <title>Gene expression during late stages of embryo sac development: a critical building block for successful pollen-pistil interactions.</title>
        <authorList>
            <person name="Liu Y."/>
            <person name="Joly V."/>
            <person name="Sabar M."/>
            <person name="Matton D.P."/>
        </authorList>
    </citation>
    <scope>NUCLEOTIDE SEQUENCE</scope>
</reference>
<dbReference type="AlphaFoldDB" id="A0A0V0H0J3"/>
<proteinExistence type="predicted"/>
<protein>
    <submittedName>
        <fullName evidence="1">Putative ovule protein</fullName>
    </submittedName>
</protein>
<organism evidence="1">
    <name type="scientific">Solanum chacoense</name>
    <name type="common">Chaco potato</name>
    <dbReference type="NCBI Taxonomy" id="4108"/>
    <lineage>
        <taxon>Eukaryota</taxon>
        <taxon>Viridiplantae</taxon>
        <taxon>Streptophyta</taxon>
        <taxon>Embryophyta</taxon>
        <taxon>Tracheophyta</taxon>
        <taxon>Spermatophyta</taxon>
        <taxon>Magnoliopsida</taxon>
        <taxon>eudicotyledons</taxon>
        <taxon>Gunneridae</taxon>
        <taxon>Pentapetalae</taxon>
        <taxon>asterids</taxon>
        <taxon>lamiids</taxon>
        <taxon>Solanales</taxon>
        <taxon>Solanaceae</taxon>
        <taxon>Solanoideae</taxon>
        <taxon>Solaneae</taxon>
        <taxon>Solanum</taxon>
    </lineage>
</organism>
<evidence type="ECO:0000313" key="1">
    <source>
        <dbReference type="EMBL" id="JAP13905.1"/>
    </source>
</evidence>
<name>A0A0V0H0J3_SOLCH</name>
<accession>A0A0V0H0J3</accession>
<sequence length="65" mass="7568">MDKVAQLWSPQGWNLIFRRAMNDWEINRVADLLQILNAYPGVIVGYDLPIWKLHSKGSFTVKSCY</sequence>